<keyword evidence="1" id="KW-0812">Transmembrane</keyword>
<evidence type="ECO:0000256" key="1">
    <source>
        <dbReference type="SAM" id="Phobius"/>
    </source>
</evidence>
<reference evidence="2" key="1">
    <citation type="submission" date="2019-04" db="EMBL/GenBank/DDBJ databases">
        <title>Friends and foes A comparative genomics study of 23 Aspergillus species from section Flavi.</title>
        <authorList>
            <consortium name="DOE Joint Genome Institute"/>
            <person name="Kjaerbolling I."/>
            <person name="Vesth T."/>
            <person name="Frisvad J.C."/>
            <person name="Nybo J.L."/>
            <person name="Theobald S."/>
            <person name="Kildgaard S."/>
            <person name="Isbrandt T."/>
            <person name="Kuo A."/>
            <person name="Sato A."/>
            <person name="Lyhne E.K."/>
            <person name="Kogle M.E."/>
            <person name="Wiebenga A."/>
            <person name="Kun R.S."/>
            <person name="Lubbers R.J."/>
            <person name="Makela M.R."/>
            <person name="Barry K."/>
            <person name="Chovatia M."/>
            <person name="Clum A."/>
            <person name="Daum C."/>
            <person name="Haridas S."/>
            <person name="He G."/>
            <person name="LaButti K."/>
            <person name="Lipzen A."/>
            <person name="Mondo S."/>
            <person name="Riley R."/>
            <person name="Salamov A."/>
            <person name="Simmons B.A."/>
            <person name="Magnuson J.K."/>
            <person name="Henrissat B."/>
            <person name="Mortensen U.H."/>
            <person name="Larsen T.O."/>
            <person name="Devries R.P."/>
            <person name="Grigoriev I.V."/>
            <person name="Machida M."/>
            <person name="Baker S.E."/>
            <person name="Andersen M.R."/>
        </authorList>
    </citation>
    <scope>NUCLEOTIDE SEQUENCE [LARGE SCALE GENOMIC DNA]</scope>
    <source>
        <strain evidence="2">CBS 121.62</strain>
    </source>
</reference>
<accession>A0A5N6GUB4</accession>
<organism evidence="2">
    <name type="scientific">Aspergillus flavus</name>
    <dbReference type="NCBI Taxonomy" id="5059"/>
    <lineage>
        <taxon>Eukaryota</taxon>
        <taxon>Fungi</taxon>
        <taxon>Dikarya</taxon>
        <taxon>Ascomycota</taxon>
        <taxon>Pezizomycotina</taxon>
        <taxon>Eurotiomycetes</taxon>
        <taxon>Eurotiomycetidae</taxon>
        <taxon>Eurotiales</taxon>
        <taxon>Aspergillaceae</taxon>
        <taxon>Aspergillus</taxon>
        <taxon>Aspergillus subgen. Circumdati</taxon>
    </lineage>
</organism>
<keyword evidence="1" id="KW-0472">Membrane</keyword>
<dbReference type="EMBL" id="ML734622">
    <property type="protein sequence ID" value="KAB8244729.1"/>
    <property type="molecule type" value="Genomic_DNA"/>
</dbReference>
<dbReference type="AlphaFoldDB" id="A0A5N6GUB4"/>
<sequence>MHVSKYVIRRNNWFQGLGFCFSHFSGHFAIFLLSHSTNDSLLNFYSFLFYFLTFQPYPANKS</sequence>
<keyword evidence="1" id="KW-1133">Transmembrane helix</keyword>
<name>A0A5N6GUB4_ASPFL</name>
<protein>
    <submittedName>
        <fullName evidence="2">Uncharacterized protein</fullName>
    </submittedName>
</protein>
<dbReference type="Proteomes" id="UP000325434">
    <property type="component" value="Unassembled WGS sequence"/>
</dbReference>
<feature type="transmembrane region" description="Helical" evidence="1">
    <location>
        <begin position="12"/>
        <end position="34"/>
    </location>
</feature>
<gene>
    <name evidence="2" type="ORF">BDV35DRAFT_281003</name>
</gene>
<proteinExistence type="predicted"/>
<evidence type="ECO:0000313" key="2">
    <source>
        <dbReference type="EMBL" id="KAB8244729.1"/>
    </source>
</evidence>